<keyword evidence="3" id="KW-1052">Target cell membrane</keyword>
<keyword evidence="4" id="KW-0472">Membrane</keyword>
<sequence>MNDTSRKAPRMAIAPAAAIVSAASAVVSAGSSLAGTTISTLLHDGYSVGCGIEVQNWTRFTLSDAITRINRGYLSKPPTAVLPSKIEAMVTRKTGLCATGSSGTVSWKVEGLNRRVYVMWSVPFNHDHYSNWLAVGLSRKGYTKHPDDNVLFDQMYDGASDENVSFERHEYWTSMDPIKFSDGDISLEATMGSSHKAEVRVIVRPVDNKNLADPIRSLLQL</sequence>
<keyword evidence="7" id="KW-1185">Reference proteome</keyword>
<dbReference type="GO" id="GO:0044218">
    <property type="term" value="C:other organism cell membrane"/>
    <property type="evidence" value="ECO:0007669"/>
    <property type="project" value="UniProtKB-KW"/>
</dbReference>
<name>A0ABD0J5W9_9CAEN</name>
<evidence type="ECO:0000256" key="4">
    <source>
        <dbReference type="ARBA" id="ARBA00023298"/>
    </source>
</evidence>
<evidence type="ECO:0000313" key="6">
    <source>
        <dbReference type="EMBL" id="KAK7462545.1"/>
    </source>
</evidence>
<dbReference type="InterPro" id="IPR009104">
    <property type="entry name" value="Anemon_actinoporin-like"/>
</dbReference>
<keyword evidence="5" id="KW-0166">Nematocyst</keyword>
<evidence type="ECO:0000256" key="2">
    <source>
        <dbReference type="ARBA" id="ARBA00004532"/>
    </source>
</evidence>
<comment type="caution">
    <text evidence="6">The sequence shown here is derived from an EMBL/GenBank/DDBJ whole genome shotgun (WGS) entry which is preliminary data.</text>
</comment>
<gene>
    <name evidence="6" type="ORF">BaRGS_00038401</name>
</gene>
<dbReference type="Proteomes" id="UP001519460">
    <property type="component" value="Unassembled WGS sequence"/>
</dbReference>
<comment type="subcellular location">
    <subcellularLocation>
        <location evidence="2">Nematocyst</location>
    </subcellularLocation>
    <subcellularLocation>
        <location evidence="1">Target cell membrane</location>
    </subcellularLocation>
</comment>
<evidence type="ECO:0000256" key="1">
    <source>
        <dbReference type="ARBA" id="ARBA00004175"/>
    </source>
</evidence>
<proteinExistence type="predicted"/>
<dbReference type="Gene3D" id="2.60.270.20">
    <property type="entry name" value="Cytolysin/lectin"/>
    <property type="match status" value="1"/>
</dbReference>
<evidence type="ECO:0000256" key="3">
    <source>
        <dbReference type="ARBA" id="ARBA00022537"/>
    </source>
</evidence>
<dbReference type="Pfam" id="PF06369">
    <property type="entry name" value="Anemone_cytotox"/>
    <property type="match status" value="1"/>
</dbReference>
<dbReference type="PANTHER" id="PTHR40388:SF1">
    <property type="entry name" value="BRYOPORIN"/>
    <property type="match status" value="1"/>
</dbReference>
<dbReference type="SUPFAM" id="SSF63724">
    <property type="entry name" value="Cytolysin/lectin"/>
    <property type="match status" value="1"/>
</dbReference>
<organism evidence="6 7">
    <name type="scientific">Batillaria attramentaria</name>
    <dbReference type="NCBI Taxonomy" id="370345"/>
    <lineage>
        <taxon>Eukaryota</taxon>
        <taxon>Metazoa</taxon>
        <taxon>Spiralia</taxon>
        <taxon>Lophotrochozoa</taxon>
        <taxon>Mollusca</taxon>
        <taxon>Gastropoda</taxon>
        <taxon>Caenogastropoda</taxon>
        <taxon>Sorbeoconcha</taxon>
        <taxon>Cerithioidea</taxon>
        <taxon>Batillariidae</taxon>
        <taxon>Batillaria</taxon>
    </lineage>
</organism>
<dbReference type="PANTHER" id="PTHR40388">
    <property type="entry name" value="BRYOPORIN"/>
    <property type="match status" value="1"/>
</dbReference>
<dbReference type="GO" id="GO:0042151">
    <property type="term" value="C:nematocyst"/>
    <property type="evidence" value="ECO:0007669"/>
    <property type="project" value="UniProtKB-SubCell"/>
</dbReference>
<dbReference type="AlphaFoldDB" id="A0ABD0J5W9"/>
<protein>
    <submittedName>
        <fullName evidence="6">Uncharacterized protein</fullName>
    </submittedName>
</protein>
<dbReference type="InterPro" id="IPR015926">
    <property type="entry name" value="Cytolysin/lectin"/>
</dbReference>
<reference evidence="6 7" key="1">
    <citation type="journal article" date="2023" name="Sci. Data">
        <title>Genome assembly of the Korean intertidal mud-creeper Batillaria attramentaria.</title>
        <authorList>
            <person name="Patra A.K."/>
            <person name="Ho P.T."/>
            <person name="Jun S."/>
            <person name="Lee S.J."/>
            <person name="Kim Y."/>
            <person name="Won Y.J."/>
        </authorList>
    </citation>
    <scope>NUCLEOTIDE SEQUENCE [LARGE SCALE GENOMIC DNA]</scope>
    <source>
        <strain evidence="6">Wonlab-2016</strain>
    </source>
</reference>
<accession>A0ABD0J5W9</accession>
<keyword evidence="4" id="KW-1053">Target membrane</keyword>
<evidence type="ECO:0000256" key="5">
    <source>
        <dbReference type="ARBA" id="ARBA00023331"/>
    </source>
</evidence>
<dbReference type="InterPro" id="IPR050677">
    <property type="entry name" value="Actinoporin_PFT"/>
</dbReference>
<dbReference type="EMBL" id="JACVVK020000618">
    <property type="protein sequence ID" value="KAK7462545.1"/>
    <property type="molecule type" value="Genomic_DNA"/>
</dbReference>
<evidence type="ECO:0000313" key="7">
    <source>
        <dbReference type="Proteomes" id="UP001519460"/>
    </source>
</evidence>